<dbReference type="KEGG" id="ovi:T265_08717"/>
<sequence length="79" mass="8874">MVQFGCYPARIIIEEPQKCCLSSRGATQIARGLRFETVQIHEDSPEFSGCEESMLLESLKVSQLYGCNRSVVNIKAFDD</sequence>
<proteinExistence type="predicted"/>
<dbReference type="Proteomes" id="UP000054324">
    <property type="component" value="Unassembled WGS sequence"/>
</dbReference>
<gene>
    <name evidence="1" type="ORF">T265_08717</name>
</gene>
<name>A0A074Z8E6_OPIVI</name>
<evidence type="ECO:0000313" key="2">
    <source>
        <dbReference type="Proteomes" id="UP000054324"/>
    </source>
</evidence>
<accession>A0A074Z8E6</accession>
<keyword evidence="2" id="KW-1185">Reference proteome</keyword>
<organism evidence="1 2">
    <name type="scientific">Opisthorchis viverrini</name>
    <name type="common">Southeast Asian liver fluke</name>
    <dbReference type="NCBI Taxonomy" id="6198"/>
    <lineage>
        <taxon>Eukaryota</taxon>
        <taxon>Metazoa</taxon>
        <taxon>Spiralia</taxon>
        <taxon>Lophotrochozoa</taxon>
        <taxon>Platyhelminthes</taxon>
        <taxon>Trematoda</taxon>
        <taxon>Digenea</taxon>
        <taxon>Opisthorchiida</taxon>
        <taxon>Opisthorchiata</taxon>
        <taxon>Opisthorchiidae</taxon>
        <taxon>Opisthorchis</taxon>
    </lineage>
</organism>
<dbReference type="RefSeq" id="XP_009172861.1">
    <property type="nucleotide sequence ID" value="XM_009174597.1"/>
</dbReference>
<protein>
    <submittedName>
        <fullName evidence="1">Uncharacterized protein</fullName>
    </submittedName>
</protein>
<dbReference type="AlphaFoldDB" id="A0A074Z8E6"/>
<dbReference type="EMBL" id="KL596851">
    <property type="protein sequence ID" value="KER23393.1"/>
    <property type="molecule type" value="Genomic_DNA"/>
</dbReference>
<reference evidence="1 2" key="1">
    <citation type="submission" date="2013-11" db="EMBL/GenBank/DDBJ databases">
        <title>Opisthorchis viverrini - life in the bile duct.</title>
        <authorList>
            <person name="Young N.D."/>
            <person name="Nagarajan N."/>
            <person name="Lin S.J."/>
            <person name="Korhonen P.K."/>
            <person name="Jex A.R."/>
            <person name="Hall R.S."/>
            <person name="Safavi-Hemami H."/>
            <person name="Kaewkong W."/>
            <person name="Bertrand D."/>
            <person name="Gao S."/>
            <person name="Seet Q."/>
            <person name="Wongkham S."/>
            <person name="Teh B.T."/>
            <person name="Wongkham C."/>
            <person name="Intapan P.M."/>
            <person name="Maleewong W."/>
            <person name="Yang X."/>
            <person name="Hu M."/>
            <person name="Wang Z."/>
            <person name="Hofmann A."/>
            <person name="Sternberg P.W."/>
            <person name="Tan P."/>
            <person name="Wang J."/>
            <person name="Gasser R.B."/>
        </authorList>
    </citation>
    <scope>NUCLEOTIDE SEQUENCE [LARGE SCALE GENOMIC DNA]</scope>
</reference>
<evidence type="ECO:0000313" key="1">
    <source>
        <dbReference type="EMBL" id="KER23393.1"/>
    </source>
</evidence>
<dbReference type="GeneID" id="20322896"/>
<dbReference type="CTD" id="20322896"/>